<feature type="compositionally biased region" description="Gly residues" evidence="1">
    <location>
        <begin position="25"/>
        <end position="36"/>
    </location>
</feature>
<feature type="non-terminal residue" evidence="2">
    <location>
        <position position="1"/>
    </location>
</feature>
<evidence type="ECO:0000313" key="2">
    <source>
        <dbReference type="EMBL" id="JAC73255.1"/>
    </source>
</evidence>
<feature type="non-terminal residue" evidence="2">
    <location>
        <position position="75"/>
    </location>
</feature>
<protein>
    <submittedName>
        <fullName evidence="2">Uncharacterized protein</fullName>
    </submittedName>
</protein>
<evidence type="ECO:0000256" key="1">
    <source>
        <dbReference type="SAM" id="MobiDB-lite"/>
    </source>
</evidence>
<feature type="region of interest" description="Disordered" evidence="1">
    <location>
        <begin position="1"/>
        <end position="75"/>
    </location>
</feature>
<dbReference type="AlphaFoldDB" id="A0A061RRE2"/>
<accession>A0A061RRE2</accession>
<gene>
    <name evidence="2" type="ORF">TSPGSL018_29335</name>
</gene>
<organism evidence="2">
    <name type="scientific">Tetraselmis sp. GSL018</name>
    <dbReference type="NCBI Taxonomy" id="582737"/>
    <lineage>
        <taxon>Eukaryota</taxon>
        <taxon>Viridiplantae</taxon>
        <taxon>Chlorophyta</taxon>
        <taxon>core chlorophytes</taxon>
        <taxon>Chlorodendrophyceae</taxon>
        <taxon>Chlorodendrales</taxon>
        <taxon>Chlorodendraceae</taxon>
        <taxon>Tetraselmis</taxon>
    </lineage>
</organism>
<dbReference type="EMBL" id="GBEZ01012652">
    <property type="protein sequence ID" value="JAC73255.1"/>
    <property type="molecule type" value="Transcribed_RNA"/>
</dbReference>
<feature type="compositionally biased region" description="Basic and acidic residues" evidence="1">
    <location>
        <begin position="55"/>
        <end position="68"/>
    </location>
</feature>
<sequence>RFGDDGTPQKGSRVRDGFTRQTCNGGQGKGLGGGVFSEGRPQKERQGPFRAAATEQERAAADQREIEKCAPQGRI</sequence>
<proteinExistence type="predicted"/>
<reference evidence="2" key="1">
    <citation type="submission" date="2014-05" db="EMBL/GenBank/DDBJ databases">
        <title>The transcriptome of the halophilic microalga Tetraselmis sp. GSL018 isolated from the Great Salt Lake, Utah.</title>
        <authorList>
            <person name="Jinkerson R.E."/>
            <person name="D'Adamo S."/>
            <person name="Posewitz M.C."/>
        </authorList>
    </citation>
    <scope>NUCLEOTIDE SEQUENCE</scope>
    <source>
        <strain evidence="2">GSL018</strain>
    </source>
</reference>
<name>A0A061RRE2_9CHLO</name>